<accession>A0A3G1SVL8</accession>
<proteinExistence type="predicted"/>
<reference evidence="2 3" key="1">
    <citation type="submission" date="2018-08" db="EMBL/GenBank/DDBJ databases">
        <title>Complete genome sequence of Vibrio anguillarum PM2-like non-tailed bacteriophage phiNo16.</title>
        <authorList>
            <person name="Kalatzis P.G."/>
            <person name="Carstens A.B."/>
            <person name="Katharios P."/>
            <person name="Castillo D."/>
            <person name="Hansen L.H."/>
            <person name="Middelboe M."/>
        </authorList>
    </citation>
    <scope>NUCLEOTIDE SEQUENCE [LARGE SCALE GENOMIC DNA]</scope>
</reference>
<protein>
    <submittedName>
        <fullName evidence="2">Protein inside capsid D</fullName>
    </submittedName>
</protein>
<sequence>MTRGIRNNNPANIEDNGTPWRGRMGNDGRFIIFDSPVNGIRALARILNTYKVKHGLNTIEGIINRFAPPVENDTNSYIAHAEKVVGVPRNMPLTPDKYPSLIKVIIKHENGVQPYSDEVINAGIAAA</sequence>
<organism evidence="2 3">
    <name type="scientific">Vibrio phage fNo16</name>
    <dbReference type="NCBI Taxonomy" id="2315335"/>
    <lineage>
        <taxon>Viruses</taxon>
        <taxon>Varidnaviria</taxon>
        <taxon>Abadenavirae</taxon>
        <taxon>Produgelaviricota</taxon>
        <taxon>Belvinaviricetes</taxon>
        <taxon>Vinavirales</taxon>
        <taxon>Asemoviridae</taxon>
        <taxon>Elsinorevirus</taxon>
        <taxon>Elsinorevirus NO16</taxon>
    </lineage>
</organism>
<dbReference type="Proteomes" id="UP000276974">
    <property type="component" value="Segment"/>
</dbReference>
<gene>
    <name evidence="2" type="ORF">fNo16_0011</name>
</gene>
<feature type="region of interest" description="Disordered" evidence="1">
    <location>
        <begin position="1"/>
        <end position="20"/>
    </location>
</feature>
<dbReference type="EMBL" id="MH730557">
    <property type="protein sequence ID" value="AXU40231.1"/>
    <property type="molecule type" value="Genomic_DNA"/>
</dbReference>
<name>A0A3G1SVL8_9VIRU</name>
<keyword evidence="3" id="KW-1185">Reference proteome</keyword>
<evidence type="ECO:0000313" key="3">
    <source>
        <dbReference type="Proteomes" id="UP000276974"/>
    </source>
</evidence>
<feature type="compositionally biased region" description="Polar residues" evidence="1">
    <location>
        <begin position="1"/>
        <end position="11"/>
    </location>
</feature>
<evidence type="ECO:0000313" key="2">
    <source>
        <dbReference type="EMBL" id="AXU40231.1"/>
    </source>
</evidence>
<evidence type="ECO:0000256" key="1">
    <source>
        <dbReference type="SAM" id="MobiDB-lite"/>
    </source>
</evidence>